<keyword evidence="3" id="KW-0812">Transmembrane</keyword>
<dbReference type="AlphaFoldDB" id="A0AAV5C635"/>
<keyword evidence="5" id="KW-1133">Transmembrane helix</keyword>
<evidence type="ECO:0000256" key="1">
    <source>
        <dbReference type="ARBA" id="ARBA00004479"/>
    </source>
</evidence>
<accession>A0AAV5C635</accession>
<dbReference type="Pfam" id="PF00954">
    <property type="entry name" value="S_locus_glycop"/>
    <property type="match status" value="1"/>
</dbReference>
<feature type="signal peptide" evidence="11">
    <location>
        <begin position="1"/>
        <end position="23"/>
    </location>
</feature>
<keyword evidence="15" id="KW-1185">Reference proteome</keyword>
<comment type="caution">
    <text evidence="14">The sequence shown here is derived from an EMBL/GenBank/DDBJ whole genome shotgun (WGS) entry which is preliminary data.</text>
</comment>
<dbReference type="SMART" id="SM00473">
    <property type="entry name" value="PAN_AP"/>
    <property type="match status" value="1"/>
</dbReference>
<evidence type="ECO:0000313" key="15">
    <source>
        <dbReference type="Proteomes" id="UP001054889"/>
    </source>
</evidence>
<keyword evidence="7" id="KW-1015">Disulfide bond</keyword>
<dbReference type="InterPro" id="IPR001480">
    <property type="entry name" value="Bulb-type_lectin_dom"/>
</dbReference>
<evidence type="ECO:0000256" key="2">
    <source>
        <dbReference type="ARBA" id="ARBA00012513"/>
    </source>
</evidence>
<organism evidence="14 15">
    <name type="scientific">Eleusine coracana subsp. coracana</name>
    <dbReference type="NCBI Taxonomy" id="191504"/>
    <lineage>
        <taxon>Eukaryota</taxon>
        <taxon>Viridiplantae</taxon>
        <taxon>Streptophyta</taxon>
        <taxon>Embryophyta</taxon>
        <taxon>Tracheophyta</taxon>
        <taxon>Spermatophyta</taxon>
        <taxon>Magnoliopsida</taxon>
        <taxon>Liliopsida</taxon>
        <taxon>Poales</taxon>
        <taxon>Poaceae</taxon>
        <taxon>PACMAD clade</taxon>
        <taxon>Chloridoideae</taxon>
        <taxon>Cynodonteae</taxon>
        <taxon>Eleusininae</taxon>
        <taxon>Eleusine</taxon>
    </lineage>
</organism>
<dbReference type="Pfam" id="PF01453">
    <property type="entry name" value="B_lectin"/>
    <property type="match status" value="2"/>
</dbReference>
<dbReference type="FunFam" id="2.90.10.30:FF:000003">
    <property type="entry name" value="Os04g0303100 protein"/>
    <property type="match status" value="2"/>
</dbReference>
<evidence type="ECO:0000256" key="7">
    <source>
        <dbReference type="ARBA" id="ARBA00023157"/>
    </source>
</evidence>
<dbReference type="SUPFAM" id="SSF51110">
    <property type="entry name" value="alpha-D-mannose-specific plant lectins"/>
    <property type="match status" value="2"/>
</dbReference>
<evidence type="ECO:0000259" key="13">
    <source>
        <dbReference type="PROSITE" id="PS50948"/>
    </source>
</evidence>
<dbReference type="InterPro" id="IPR003609">
    <property type="entry name" value="Pan_app"/>
</dbReference>
<evidence type="ECO:0000256" key="9">
    <source>
        <dbReference type="ARBA" id="ARBA00047899"/>
    </source>
</evidence>
<evidence type="ECO:0000256" key="6">
    <source>
        <dbReference type="ARBA" id="ARBA00023136"/>
    </source>
</evidence>
<evidence type="ECO:0000256" key="11">
    <source>
        <dbReference type="SAM" id="SignalP"/>
    </source>
</evidence>
<evidence type="ECO:0000256" key="8">
    <source>
        <dbReference type="ARBA" id="ARBA00023170"/>
    </source>
</evidence>
<proteinExistence type="predicted"/>
<reference evidence="14" key="1">
    <citation type="journal article" date="2018" name="DNA Res.">
        <title>Multiple hybrid de novo genome assembly of finger millet, an orphan allotetraploid crop.</title>
        <authorList>
            <person name="Hatakeyama M."/>
            <person name="Aluri S."/>
            <person name="Balachadran M.T."/>
            <person name="Sivarajan S.R."/>
            <person name="Patrignani A."/>
            <person name="Gruter S."/>
            <person name="Poveda L."/>
            <person name="Shimizu-Inatsugi R."/>
            <person name="Baeten J."/>
            <person name="Francoijs K.J."/>
            <person name="Nataraja K.N."/>
            <person name="Reddy Y.A.N."/>
            <person name="Phadnis S."/>
            <person name="Ravikumar R.L."/>
            <person name="Schlapbach R."/>
            <person name="Sreeman S.M."/>
            <person name="Shimizu K.K."/>
        </authorList>
    </citation>
    <scope>NUCLEOTIDE SEQUENCE</scope>
</reference>
<feature type="chain" id="PRO_5043910199" description="non-specific serine/threonine protein kinase" evidence="11">
    <location>
        <begin position="24"/>
        <end position="728"/>
    </location>
</feature>
<dbReference type="Gene3D" id="2.90.10.10">
    <property type="entry name" value="Bulb-type lectin domain"/>
    <property type="match status" value="2"/>
</dbReference>
<evidence type="ECO:0000256" key="3">
    <source>
        <dbReference type="ARBA" id="ARBA00022692"/>
    </source>
</evidence>
<dbReference type="CDD" id="cd01098">
    <property type="entry name" value="PAN_AP_plant"/>
    <property type="match status" value="1"/>
</dbReference>
<evidence type="ECO:0000256" key="10">
    <source>
        <dbReference type="ARBA" id="ARBA00048679"/>
    </source>
</evidence>
<reference evidence="14" key="2">
    <citation type="submission" date="2021-12" db="EMBL/GenBank/DDBJ databases">
        <title>Resequencing data analysis of finger millet.</title>
        <authorList>
            <person name="Hatakeyama M."/>
            <person name="Aluri S."/>
            <person name="Balachadran M.T."/>
            <person name="Sivarajan S.R."/>
            <person name="Poveda L."/>
            <person name="Shimizu-Inatsugi R."/>
            <person name="Schlapbach R."/>
            <person name="Sreeman S.M."/>
            <person name="Shimizu K.K."/>
        </authorList>
    </citation>
    <scope>NUCLEOTIDE SEQUENCE</scope>
</reference>
<keyword evidence="8" id="KW-0675">Receptor</keyword>
<evidence type="ECO:0000256" key="5">
    <source>
        <dbReference type="ARBA" id="ARBA00022989"/>
    </source>
</evidence>
<dbReference type="CDD" id="cd00053">
    <property type="entry name" value="EGF"/>
    <property type="match status" value="1"/>
</dbReference>
<protein>
    <recommendedName>
        <fullName evidence="2">non-specific serine/threonine protein kinase</fullName>
        <ecNumber evidence="2">2.7.11.1</ecNumber>
    </recommendedName>
</protein>
<keyword evidence="4 11" id="KW-0732">Signal</keyword>
<dbReference type="GO" id="GO:0004674">
    <property type="term" value="F:protein serine/threonine kinase activity"/>
    <property type="evidence" value="ECO:0007669"/>
    <property type="project" value="UniProtKB-EC"/>
</dbReference>
<dbReference type="GO" id="GO:0051707">
    <property type="term" value="P:response to other organism"/>
    <property type="evidence" value="ECO:0007669"/>
    <property type="project" value="UniProtKB-ARBA"/>
</dbReference>
<evidence type="ECO:0000259" key="12">
    <source>
        <dbReference type="PROSITE" id="PS50927"/>
    </source>
</evidence>
<dbReference type="Pfam" id="PF00024">
    <property type="entry name" value="PAN_1"/>
    <property type="match status" value="1"/>
</dbReference>
<dbReference type="PROSITE" id="PS50948">
    <property type="entry name" value="PAN"/>
    <property type="match status" value="1"/>
</dbReference>
<name>A0AAV5C635_ELECO</name>
<dbReference type="EMBL" id="BQKI01000004">
    <property type="protein sequence ID" value="GJM93627.1"/>
    <property type="molecule type" value="Genomic_DNA"/>
</dbReference>
<dbReference type="Gene3D" id="2.90.10.30">
    <property type="match status" value="1"/>
</dbReference>
<dbReference type="GO" id="GO:0048544">
    <property type="term" value="P:recognition of pollen"/>
    <property type="evidence" value="ECO:0007669"/>
    <property type="project" value="InterPro"/>
</dbReference>
<dbReference type="GO" id="GO:0016020">
    <property type="term" value="C:membrane"/>
    <property type="evidence" value="ECO:0007669"/>
    <property type="project" value="UniProtKB-SubCell"/>
</dbReference>
<evidence type="ECO:0000256" key="4">
    <source>
        <dbReference type="ARBA" id="ARBA00022729"/>
    </source>
</evidence>
<comment type="catalytic activity">
    <reaction evidence="10">
        <text>L-seryl-[protein] + ATP = O-phospho-L-seryl-[protein] + ADP + H(+)</text>
        <dbReference type="Rhea" id="RHEA:17989"/>
        <dbReference type="Rhea" id="RHEA-COMP:9863"/>
        <dbReference type="Rhea" id="RHEA-COMP:11604"/>
        <dbReference type="ChEBI" id="CHEBI:15378"/>
        <dbReference type="ChEBI" id="CHEBI:29999"/>
        <dbReference type="ChEBI" id="CHEBI:30616"/>
        <dbReference type="ChEBI" id="CHEBI:83421"/>
        <dbReference type="ChEBI" id="CHEBI:456216"/>
        <dbReference type="EC" id="2.7.11.1"/>
    </reaction>
</comment>
<dbReference type="FunFam" id="2.90.10.10:FF:000015">
    <property type="entry name" value="Serine/threonine-protein kinase"/>
    <property type="match status" value="1"/>
</dbReference>
<keyword evidence="6" id="KW-0472">Membrane</keyword>
<dbReference type="SMART" id="SM00108">
    <property type="entry name" value="B_lectin"/>
    <property type="match status" value="2"/>
</dbReference>
<dbReference type="Gene3D" id="1.10.510.10">
    <property type="entry name" value="Transferase(Phosphotransferase) domain 1"/>
    <property type="match status" value="2"/>
</dbReference>
<dbReference type="PANTHER" id="PTHR47974">
    <property type="entry name" value="OS07G0415500 PROTEIN"/>
    <property type="match status" value="1"/>
</dbReference>
<comment type="catalytic activity">
    <reaction evidence="9">
        <text>L-threonyl-[protein] + ATP = O-phospho-L-threonyl-[protein] + ADP + H(+)</text>
        <dbReference type="Rhea" id="RHEA:46608"/>
        <dbReference type="Rhea" id="RHEA-COMP:11060"/>
        <dbReference type="Rhea" id="RHEA-COMP:11605"/>
        <dbReference type="ChEBI" id="CHEBI:15378"/>
        <dbReference type="ChEBI" id="CHEBI:30013"/>
        <dbReference type="ChEBI" id="CHEBI:30616"/>
        <dbReference type="ChEBI" id="CHEBI:61977"/>
        <dbReference type="ChEBI" id="CHEBI:456216"/>
        <dbReference type="EC" id="2.7.11.1"/>
    </reaction>
</comment>
<dbReference type="PROSITE" id="PS50927">
    <property type="entry name" value="BULB_LECTIN"/>
    <property type="match status" value="2"/>
</dbReference>
<feature type="domain" description="Bulb-type lectin" evidence="12">
    <location>
        <begin position="276"/>
        <end position="406"/>
    </location>
</feature>
<sequence>MAALFYLLALPLLSFQFCSCALSWRIMTTGSHIRAEDHEKIFLLSPDTTFSCGFHELGTNAFTFSIWYTYTNNRTVVWTANPYSPKGGYSPVNKYGSRISLNRDGNLILTDTNGSTVWESKTSSGKGTTVTLLNSGNLVINDSSNNIVWQSFHSPTDTLLPGQNLTKDTRFNSTRIAVLDDMGNFVSSDGFKIQASDLGPGIKRRITMDYDAAPVYLSHTRVGMVGVTQKEAKQILATGNVSDIVDNRLHGHFKPEQAIAMVSVALSCLEERSKRPTMDEIVKTISTGSSLKVDHGKTFLISPDTTFSCGFYSSGAGTNAYYFSIWFTHAADKTVVWTANPGSPVNGHGSEISFTPDGNFILTDVNGSTVWESRTSWGKSTTAALLNNGNLVIRDSSDSDKEWQSFDSPTDTLLPSQRLTRETKLVSQSGNHRLYFDNDNVLRLLYNGADITSIYWPSPDYNALQNGRTRFNSSKIAVLDDEGNFLSSDGFKMTASDSGFGVKRRITIDSDGNFRMYSLNASNGNWTVTGEAVLQMCYVHGLCGKNGICEYSKGFRCICPPGYEMADRMNWSKGCRPRFKINCGNPQDFTFIKIPHGDFYGFDLTSNKSISFEECKQICLDRCLCSSFTYKAGEGLCYTKELLYNGQVYPYFPGNNYIKLPKKKLAQEDDMDIVDARLKGRFNQEQVTVMVKIAVSCLEERSKRPTMDQIAKDLMAYDDDEDIHPAYF</sequence>
<dbReference type="FunFam" id="2.90.10.10:FF:000007">
    <property type="entry name" value="Serine/threonine-protein kinase"/>
    <property type="match status" value="1"/>
</dbReference>
<feature type="domain" description="Apple" evidence="13">
    <location>
        <begin position="583"/>
        <end position="665"/>
    </location>
</feature>
<dbReference type="FunFam" id="2.90.10.10:FF:000021">
    <property type="entry name" value="Serine/threonine-protein kinase"/>
    <property type="match status" value="1"/>
</dbReference>
<dbReference type="EC" id="2.7.11.1" evidence="2"/>
<comment type="subcellular location">
    <subcellularLocation>
        <location evidence="1">Membrane</location>
        <topology evidence="1">Single-pass type I membrane protein</topology>
    </subcellularLocation>
</comment>
<dbReference type="Proteomes" id="UP001054889">
    <property type="component" value="Unassembled WGS sequence"/>
</dbReference>
<dbReference type="InterPro" id="IPR036426">
    <property type="entry name" value="Bulb-type_lectin_dom_sf"/>
</dbReference>
<dbReference type="PANTHER" id="PTHR47974:SF7">
    <property type="entry name" value="RECEPTOR-LIKE SERINE_THREONINE-PROTEIN KINASE"/>
    <property type="match status" value="1"/>
</dbReference>
<gene>
    <name evidence="14" type="primary">ga10196</name>
    <name evidence="14" type="ORF">PR202_ga10196</name>
</gene>
<dbReference type="CDD" id="cd00028">
    <property type="entry name" value="B_lectin"/>
    <property type="match status" value="2"/>
</dbReference>
<dbReference type="InterPro" id="IPR000858">
    <property type="entry name" value="S_locus_glycoprot_dom"/>
</dbReference>
<evidence type="ECO:0000313" key="14">
    <source>
        <dbReference type="EMBL" id="GJM93627.1"/>
    </source>
</evidence>
<feature type="domain" description="Bulb-type lectin" evidence="12">
    <location>
        <begin position="18"/>
        <end position="153"/>
    </location>
</feature>
<dbReference type="SUPFAM" id="SSF57414">
    <property type="entry name" value="Hairpin loop containing domain-like"/>
    <property type="match status" value="1"/>
</dbReference>